<dbReference type="EMBL" id="VKKG01000003">
    <property type="protein sequence ID" value="TRY18157.1"/>
    <property type="molecule type" value="Genomic_DNA"/>
</dbReference>
<evidence type="ECO:0000313" key="2">
    <source>
        <dbReference type="Proteomes" id="UP000317638"/>
    </source>
</evidence>
<gene>
    <name evidence="1" type="ORF">FOJ82_08875</name>
</gene>
<dbReference type="AlphaFoldDB" id="A0A553K0E2"/>
<sequence length="192" mass="21439">MTRINWADGTWTHEPVAVKQDGDALVVEAAEGSDAWRHTSYGFVHDSEHALVVPFPQDHAMEVEIAVDFSEQFDQAGIFLRQDEEHWVKAGVEYADGLLQAGAVVTWPRSDWSVAPVPDWNGRRVTIRASRTGDAVTIRARRDDESWQFLRVIPVPEAAELNAGPLACAPTRAGLRVRFLDWRLTAADDSLH</sequence>
<dbReference type="SUPFAM" id="SSF49899">
    <property type="entry name" value="Concanavalin A-like lectins/glucanases"/>
    <property type="match status" value="1"/>
</dbReference>
<dbReference type="PANTHER" id="PTHR35332">
    <property type="entry name" value="REGULATION OF ENOLASE PROTEIN 1"/>
    <property type="match status" value="1"/>
</dbReference>
<dbReference type="Gene3D" id="2.60.120.200">
    <property type="match status" value="1"/>
</dbReference>
<reference evidence="1 2" key="1">
    <citation type="submission" date="2019-07" db="EMBL/GenBank/DDBJ databases">
        <authorList>
            <person name="Zhou L.-Y."/>
        </authorList>
    </citation>
    <scope>NUCLEOTIDE SEQUENCE [LARGE SCALE GENOMIC DNA]</scope>
    <source>
        <strain evidence="1 2">YIM 101269</strain>
    </source>
</reference>
<accession>A0A553K0E2</accession>
<dbReference type="OrthoDB" id="9814707at2"/>
<evidence type="ECO:0000313" key="1">
    <source>
        <dbReference type="EMBL" id="TRY18157.1"/>
    </source>
</evidence>
<protein>
    <submittedName>
        <fullName evidence="1">DUF1349 domain-containing protein</fullName>
    </submittedName>
</protein>
<dbReference type="InterPro" id="IPR013320">
    <property type="entry name" value="ConA-like_dom_sf"/>
</dbReference>
<proteinExistence type="predicted"/>
<name>A0A553K0E2_9ACTN</name>
<keyword evidence="2" id="KW-1185">Reference proteome</keyword>
<comment type="caution">
    <text evidence="1">The sequence shown here is derived from an EMBL/GenBank/DDBJ whole genome shotgun (WGS) entry which is preliminary data.</text>
</comment>
<dbReference type="Pfam" id="PF07081">
    <property type="entry name" value="DUF1349"/>
    <property type="match status" value="1"/>
</dbReference>
<dbReference type="RefSeq" id="WP_143938133.1">
    <property type="nucleotide sequence ID" value="NZ_VKKG01000003.1"/>
</dbReference>
<dbReference type="PANTHER" id="PTHR35332:SF2">
    <property type="entry name" value="REGULATION OF ENOLASE PROTEIN 1"/>
    <property type="match status" value="1"/>
</dbReference>
<dbReference type="InterPro" id="IPR009784">
    <property type="entry name" value="DUF1349"/>
</dbReference>
<organism evidence="1 2">
    <name type="scientific">Tessaracoccus rhinocerotis</name>
    <dbReference type="NCBI Taxonomy" id="1689449"/>
    <lineage>
        <taxon>Bacteria</taxon>
        <taxon>Bacillati</taxon>
        <taxon>Actinomycetota</taxon>
        <taxon>Actinomycetes</taxon>
        <taxon>Propionibacteriales</taxon>
        <taxon>Propionibacteriaceae</taxon>
        <taxon>Tessaracoccus</taxon>
    </lineage>
</organism>
<dbReference type="Proteomes" id="UP000317638">
    <property type="component" value="Unassembled WGS sequence"/>
</dbReference>